<keyword evidence="2 8" id="KW-0813">Transport</keyword>
<evidence type="ECO:0000256" key="8">
    <source>
        <dbReference type="RuleBase" id="RU368020"/>
    </source>
</evidence>
<dbReference type="Pfam" id="PF13459">
    <property type="entry name" value="Fer4_15"/>
    <property type="match status" value="1"/>
</dbReference>
<evidence type="ECO:0000256" key="6">
    <source>
        <dbReference type="ARBA" id="ARBA00023014"/>
    </source>
</evidence>
<comment type="function">
    <text evidence="8">Ferredoxins are iron-sulfur proteins that transfer electrons in a wide variety of metabolic reactions.</text>
</comment>
<dbReference type="PANTHER" id="PTHR36923">
    <property type="entry name" value="FERREDOXIN"/>
    <property type="match status" value="1"/>
</dbReference>
<sequence>MSPGTPPRGGATPDGTAPGGAVRRQEQEQEADGRSATVQRDGGAVGGDAGREEGDGLWEVAVDRERCIGSGICVGTAPGRFVLTGGRSGPVRAFVGPDGAVLDAAESCPMEAVTVRERGTGRLLAPEE</sequence>
<dbReference type="InterPro" id="IPR001080">
    <property type="entry name" value="3Fe4S_ferredoxin"/>
</dbReference>
<dbReference type="SUPFAM" id="SSF54862">
    <property type="entry name" value="4Fe-4S ferredoxins"/>
    <property type="match status" value="1"/>
</dbReference>
<dbReference type="PRINTS" id="PR00352">
    <property type="entry name" value="3FE4SFRDOXIN"/>
</dbReference>
<evidence type="ECO:0000259" key="10">
    <source>
        <dbReference type="PROSITE" id="PS51379"/>
    </source>
</evidence>
<evidence type="ECO:0000256" key="2">
    <source>
        <dbReference type="ARBA" id="ARBA00022448"/>
    </source>
</evidence>
<reference evidence="11 12" key="1">
    <citation type="journal article" date="2019" name="Int. J. Syst. Evol. Microbiol.">
        <title>The Global Catalogue of Microorganisms (GCM) 10K type strain sequencing project: providing services to taxonomists for standard genome sequencing and annotation.</title>
        <authorList>
            <consortium name="The Broad Institute Genomics Platform"/>
            <consortium name="The Broad Institute Genome Sequencing Center for Infectious Disease"/>
            <person name="Wu L."/>
            <person name="Ma J."/>
        </authorList>
    </citation>
    <scope>NUCLEOTIDE SEQUENCE [LARGE SCALE GENOMIC DNA]</scope>
    <source>
        <strain evidence="11 12">JCM 6307</strain>
    </source>
</reference>
<evidence type="ECO:0000256" key="4">
    <source>
        <dbReference type="ARBA" id="ARBA00022982"/>
    </source>
</evidence>
<dbReference type="PROSITE" id="PS51379">
    <property type="entry name" value="4FE4S_FER_2"/>
    <property type="match status" value="1"/>
</dbReference>
<feature type="compositionally biased region" description="Low complexity" evidence="9">
    <location>
        <begin position="8"/>
        <end position="21"/>
    </location>
</feature>
<evidence type="ECO:0000313" key="11">
    <source>
        <dbReference type="EMBL" id="GAA2497247.1"/>
    </source>
</evidence>
<evidence type="ECO:0000313" key="12">
    <source>
        <dbReference type="Proteomes" id="UP001501358"/>
    </source>
</evidence>
<dbReference type="EMBL" id="BAAATA010000023">
    <property type="protein sequence ID" value="GAA2497247.1"/>
    <property type="molecule type" value="Genomic_DNA"/>
</dbReference>
<dbReference type="InterPro" id="IPR051269">
    <property type="entry name" value="Fe-S_cluster_ET"/>
</dbReference>
<accession>A0ABN3MAP7</accession>
<keyword evidence="5 8" id="KW-0408">Iron</keyword>
<feature type="compositionally biased region" description="Basic and acidic residues" evidence="9">
    <location>
        <begin position="23"/>
        <end position="33"/>
    </location>
</feature>
<feature type="domain" description="4Fe-4S ferredoxin-type" evidence="10">
    <location>
        <begin position="58"/>
        <end position="86"/>
    </location>
</feature>
<keyword evidence="6 8" id="KW-0411">Iron-sulfur</keyword>
<gene>
    <name evidence="11" type="ORF">GCM10010406_37070</name>
</gene>
<evidence type="ECO:0000256" key="1">
    <source>
        <dbReference type="ARBA" id="ARBA00001927"/>
    </source>
</evidence>
<evidence type="ECO:0000256" key="3">
    <source>
        <dbReference type="ARBA" id="ARBA00022723"/>
    </source>
</evidence>
<keyword evidence="4 8" id="KW-0249">Electron transport</keyword>
<evidence type="ECO:0000256" key="5">
    <source>
        <dbReference type="ARBA" id="ARBA00023004"/>
    </source>
</evidence>
<evidence type="ECO:0000256" key="7">
    <source>
        <dbReference type="ARBA" id="ARBA00023291"/>
    </source>
</evidence>
<feature type="region of interest" description="Disordered" evidence="9">
    <location>
        <begin position="1"/>
        <end position="56"/>
    </location>
</feature>
<protein>
    <recommendedName>
        <fullName evidence="8">Ferredoxin</fullName>
    </recommendedName>
</protein>
<dbReference type="InterPro" id="IPR017896">
    <property type="entry name" value="4Fe4S_Fe-S-bd"/>
</dbReference>
<dbReference type="Proteomes" id="UP001501358">
    <property type="component" value="Unassembled WGS sequence"/>
</dbReference>
<keyword evidence="3 8" id="KW-0479">Metal-binding</keyword>
<organism evidence="11 12">
    <name type="scientific">Streptomyces thermolineatus</name>
    <dbReference type="NCBI Taxonomy" id="44033"/>
    <lineage>
        <taxon>Bacteria</taxon>
        <taxon>Bacillati</taxon>
        <taxon>Actinomycetota</taxon>
        <taxon>Actinomycetes</taxon>
        <taxon>Kitasatosporales</taxon>
        <taxon>Streptomycetaceae</taxon>
        <taxon>Streptomyces</taxon>
    </lineage>
</organism>
<comment type="caution">
    <text evidence="11">The sequence shown here is derived from an EMBL/GenBank/DDBJ whole genome shotgun (WGS) entry which is preliminary data.</text>
</comment>
<proteinExistence type="predicted"/>
<keyword evidence="7" id="KW-0003">3Fe-4S</keyword>
<dbReference type="PANTHER" id="PTHR36923:SF3">
    <property type="entry name" value="FERREDOXIN"/>
    <property type="match status" value="1"/>
</dbReference>
<name>A0ABN3MAP7_9ACTN</name>
<evidence type="ECO:0000256" key="9">
    <source>
        <dbReference type="SAM" id="MobiDB-lite"/>
    </source>
</evidence>
<comment type="cofactor">
    <cofactor evidence="1">
        <name>[3Fe-4S] cluster</name>
        <dbReference type="ChEBI" id="CHEBI:21137"/>
    </cofactor>
</comment>
<dbReference type="Gene3D" id="3.30.70.20">
    <property type="match status" value="1"/>
</dbReference>
<keyword evidence="12" id="KW-1185">Reference proteome</keyword>